<comment type="caution">
    <text evidence="2">The sequence shown here is derived from an EMBL/GenBank/DDBJ whole genome shotgun (WGS) entry which is preliminary data.</text>
</comment>
<dbReference type="Proteomes" id="UP000677913">
    <property type="component" value="Unassembled WGS sequence"/>
</dbReference>
<sequence length="86" mass="9718">MARDELLTVAQASDELKVSRATFYRWRTLGTGPRCVKLPNGTIRIRRSELERFIALCDDFLVEPCRQVRHAGRVRQQAGMGLATAS</sequence>
<dbReference type="AlphaFoldDB" id="A0A8J7WVB5"/>
<evidence type="ECO:0000259" key="1">
    <source>
        <dbReference type="Pfam" id="PF12728"/>
    </source>
</evidence>
<reference evidence="2" key="1">
    <citation type="submission" date="2021-04" db="EMBL/GenBank/DDBJ databases">
        <title>Genome based classification of Actinospica acidithermotolerans sp. nov., an actinobacterium isolated from an Indonesian hot spring.</title>
        <authorList>
            <person name="Kusuma A.B."/>
            <person name="Putra K.E."/>
            <person name="Nafisah S."/>
            <person name="Loh J."/>
            <person name="Nouioui I."/>
            <person name="Goodfellow M."/>
        </authorList>
    </citation>
    <scope>NUCLEOTIDE SEQUENCE</scope>
    <source>
        <strain evidence="2">DSM 45618</strain>
    </source>
</reference>
<evidence type="ECO:0000313" key="2">
    <source>
        <dbReference type="EMBL" id="MBS2966495.1"/>
    </source>
</evidence>
<protein>
    <submittedName>
        <fullName evidence="2">Helix-turn-helix domain-containing protein</fullName>
    </submittedName>
</protein>
<evidence type="ECO:0000313" key="3">
    <source>
        <dbReference type="Proteomes" id="UP000677913"/>
    </source>
</evidence>
<dbReference type="InterPro" id="IPR041657">
    <property type="entry name" value="HTH_17"/>
</dbReference>
<proteinExistence type="predicted"/>
<dbReference type="SUPFAM" id="SSF46955">
    <property type="entry name" value="Putative DNA-binding domain"/>
    <property type="match status" value="1"/>
</dbReference>
<dbReference type="EMBL" id="JAGSXH010000156">
    <property type="protein sequence ID" value="MBS2966495.1"/>
    <property type="molecule type" value="Genomic_DNA"/>
</dbReference>
<gene>
    <name evidence="2" type="ORF">KGA66_25870</name>
</gene>
<dbReference type="InterPro" id="IPR009061">
    <property type="entry name" value="DNA-bd_dom_put_sf"/>
</dbReference>
<accession>A0A8J7WVB5</accession>
<feature type="domain" description="Helix-turn-helix" evidence="1">
    <location>
        <begin position="6"/>
        <end position="55"/>
    </location>
</feature>
<keyword evidence="3" id="KW-1185">Reference proteome</keyword>
<organism evidence="2 3">
    <name type="scientific">Actinocrinis puniceicyclus</name>
    <dbReference type="NCBI Taxonomy" id="977794"/>
    <lineage>
        <taxon>Bacteria</taxon>
        <taxon>Bacillati</taxon>
        <taxon>Actinomycetota</taxon>
        <taxon>Actinomycetes</taxon>
        <taxon>Catenulisporales</taxon>
        <taxon>Actinospicaceae</taxon>
        <taxon>Actinocrinis</taxon>
    </lineage>
</organism>
<name>A0A8J7WVB5_9ACTN</name>
<dbReference type="Pfam" id="PF12728">
    <property type="entry name" value="HTH_17"/>
    <property type="match status" value="1"/>
</dbReference>